<evidence type="ECO:0000256" key="2">
    <source>
        <dbReference type="SAM" id="MobiDB-lite"/>
    </source>
</evidence>
<dbReference type="InterPro" id="IPR034268">
    <property type="entry name" value="RBM25_RRM"/>
</dbReference>
<feature type="region of interest" description="Disordered" evidence="2">
    <location>
        <begin position="1"/>
        <end position="23"/>
    </location>
</feature>
<dbReference type="SMART" id="SM00360">
    <property type="entry name" value="RRM"/>
    <property type="match status" value="1"/>
</dbReference>
<feature type="domain" description="PWI" evidence="4">
    <location>
        <begin position="473"/>
        <end position="566"/>
    </location>
</feature>
<keyword evidence="1" id="KW-0694">RNA-binding</keyword>
<feature type="domain" description="RRM" evidence="3">
    <location>
        <begin position="46"/>
        <end position="132"/>
    </location>
</feature>
<dbReference type="AlphaFoldDB" id="A0A075AYI0"/>
<dbReference type="InterPro" id="IPR002483">
    <property type="entry name" value="PWI_dom"/>
</dbReference>
<dbReference type="PANTHER" id="PTHR18806">
    <property type="entry name" value="RBM25 PROTEIN"/>
    <property type="match status" value="1"/>
</dbReference>
<dbReference type="InterPro" id="IPR000504">
    <property type="entry name" value="RRM_dom"/>
</dbReference>
<dbReference type="PANTHER" id="PTHR18806:SF4">
    <property type="entry name" value="RNA-BINDING PROTEIN 25"/>
    <property type="match status" value="1"/>
</dbReference>
<feature type="compositionally biased region" description="Basic and acidic residues" evidence="2">
    <location>
        <begin position="200"/>
        <end position="225"/>
    </location>
</feature>
<proteinExistence type="predicted"/>
<feature type="region of interest" description="Disordered" evidence="2">
    <location>
        <begin position="193"/>
        <end position="225"/>
    </location>
</feature>
<organism evidence="5 6">
    <name type="scientific">Rozella allomycis (strain CSF55)</name>
    <dbReference type="NCBI Taxonomy" id="988480"/>
    <lineage>
        <taxon>Eukaryota</taxon>
        <taxon>Fungi</taxon>
        <taxon>Fungi incertae sedis</taxon>
        <taxon>Cryptomycota</taxon>
        <taxon>Cryptomycota incertae sedis</taxon>
        <taxon>Rozella</taxon>
    </lineage>
</organism>
<dbReference type="GO" id="GO:0005681">
    <property type="term" value="C:spliceosomal complex"/>
    <property type="evidence" value="ECO:0007669"/>
    <property type="project" value="TreeGrafter"/>
</dbReference>
<dbReference type="OrthoDB" id="6275295at2759"/>
<feature type="region of interest" description="Disordered" evidence="2">
    <location>
        <begin position="306"/>
        <end position="364"/>
    </location>
</feature>
<dbReference type="STRING" id="988480.A0A075AYI0"/>
<dbReference type="InterPro" id="IPR035979">
    <property type="entry name" value="RBD_domain_sf"/>
</dbReference>
<evidence type="ECO:0000259" key="3">
    <source>
        <dbReference type="PROSITE" id="PS50102"/>
    </source>
</evidence>
<evidence type="ECO:0000256" key="1">
    <source>
        <dbReference type="PROSITE-ProRule" id="PRU00176"/>
    </source>
</evidence>
<dbReference type="InterPro" id="IPR052768">
    <property type="entry name" value="RBM25"/>
</dbReference>
<dbReference type="Proteomes" id="UP000030755">
    <property type="component" value="Unassembled WGS sequence"/>
</dbReference>
<dbReference type="PROSITE" id="PS51025">
    <property type="entry name" value="PWI"/>
    <property type="match status" value="1"/>
</dbReference>
<dbReference type="Pfam" id="PF00076">
    <property type="entry name" value="RRM_1"/>
    <property type="match status" value="1"/>
</dbReference>
<dbReference type="PROSITE" id="PS50102">
    <property type="entry name" value="RRM"/>
    <property type="match status" value="1"/>
</dbReference>
<dbReference type="Gene3D" id="1.20.1390.10">
    <property type="entry name" value="PWI domain"/>
    <property type="match status" value="1"/>
</dbReference>
<dbReference type="EMBL" id="KE560857">
    <property type="protein sequence ID" value="EPZ35169.1"/>
    <property type="molecule type" value="Genomic_DNA"/>
</dbReference>
<feature type="compositionally biased region" description="Low complexity" evidence="2">
    <location>
        <begin position="355"/>
        <end position="364"/>
    </location>
</feature>
<dbReference type="HOGENOM" id="CLU_009938_1_1_1"/>
<dbReference type="SUPFAM" id="SSF54928">
    <property type="entry name" value="RNA-binding domain, RBD"/>
    <property type="match status" value="1"/>
</dbReference>
<feature type="compositionally biased region" description="Pro residues" evidence="2">
    <location>
        <begin position="7"/>
        <end position="16"/>
    </location>
</feature>
<feature type="compositionally biased region" description="Basic and acidic residues" evidence="2">
    <location>
        <begin position="306"/>
        <end position="320"/>
    </location>
</feature>
<dbReference type="CDD" id="cd12446">
    <property type="entry name" value="RRM_RBM25"/>
    <property type="match status" value="1"/>
</dbReference>
<dbReference type="Pfam" id="PF01480">
    <property type="entry name" value="PWI"/>
    <property type="match status" value="1"/>
</dbReference>
<gene>
    <name evidence="5" type="ORF">O9G_004180</name>
</gene>
<name>A0A075AYI0_ROZAC</name>
<dbReference type="SMART" id="SM00311">
    <property type="entry name" value="PWI"/>
    <property type="match status" value="1"/>
</dbReference>
<reference evidence="5 6" key="1">
    <citation type="journal article" date="2013" name="Curr. Biol.">
        <title>Shared signatures of parasitism and phylogenomics unite Cryptomycota and microsporidia.</title>
        <authorList>
            <person name="James T.Y."/>
            <person name="Pelin A."/>
            <person name="Bonen L."/>
            <person name="Ahrendt S."/>
            <person name="Sain D."/>
            <person name="Corradi N."/>
            <person name="Stajich J.E."/>
        </authorList>
    </citation>
    <scope>NUCLEOTIDE SEQUENCE [LARGE SCALE GENOMIC DNA]</scope>
    <source>
        <strain evidence="5 6">CSF55</strain>
    </source>
</reference>
<accession>A0A075AYI0</accession>
<keyword evidence="6" id="KW-1185">Reference proteome</keyword>
<sequence>MYNNFRPPMPVTPNFPTPTATPLTNIPTFSNTEGIEEETILGERFTTIFVGSLHESVPDDVIFRVLQVGKSIYTIQACGPVKKWNRVKDPTGTPKAFGFCEYLSADGVLRCLRLLETLKFYDKQIMLRVDEKSKNYLERYKEWKTRQGEPIQDEEKDNDSLKSIRNILKNHSLSFSFTLKEDKAQALLNEISEAAAQSDSPKEPLNDHVKEEDQKEGHDDQHRKKRERDFIDRLRRWESKESGILRGIERDEEREMQRKDRLIKKREEDLKYFSYFDDDKDDAEFYRDRSRWVSKRKRDLVRESEYDMEDRRLEQEELRRQSQVPEQSNELNSAEISPMETDEVSNIPQEEPEPLNELNEPNPEISNPVIGAIKVGFGLTSKQSSSESMASKKRSRPTAVEAFGDVESDEEIEQKVVETFIPIHKRLRLMPIEYSVDELMADGYSKSEAEKKVLENEKHRAQRLVQEIPVDKIDLFKYQISWDVLDKNLISLKVKPWLNKKINELFGSSNEQFESIIIKSLLNKENPDILIKEISNEIEFSNAELFVVRLWRFIIFETEYKLLGKK</sequence>
<dbReference type="Gene3D" id="3.30.70.330">
    <property type="match status" value="1"/>
</dbReference>
<evidence type="ECO:0000313" key="6">
    <source>
        <dbReference type="Proteomes" id="UP000030755"/>
    </source>
</evidence>
<protein>
    <recommendedName>
        <fullName evidence="7">PWI domain-containing protein</fullName>
    </recommendedName>
</protein>
<evidence type="ECO:0000259" key="4">
    <source>
        <dbReference type="PROSITE" id="PS51025"/>
    </source>
</evidence>
<dbReference type="InterPro" id="IPR012677">
    <property type="entry name" value="Nucleotide-bd_a/b_plait_sf"/>
</dbReference>
<evidence type="ECO:0000313" key="5">
    <source>
        <dbReference type="EMBL" id="EPZ35169.1"/>
    </source>
</evidence>
<dbReference type="GO" id="GO:0003729">
    <property type="term" value="F:mRNA binding"/>
    <property type="evidence" value="ECO:0007669"/>
    <property type="project" value="TreeGrafter"/>
</dbReference>
<feature type="compositionally biased region" description="Polar residues" evidence="2">
    <location>
        <begin position="322"/>
        <end position="335"/>
    </location>
</feature>
<evidence type="ECO:0008006" key="7">
    <source>
        <dbReference type="Google" id="ProtNLM"/>
    </source>
</evidence>